<reference evidence="13" key="1">
    <citation type="submission" date="2017-02" db="UniProtKB">
        <authorList>
            <consortium name="WormBaseParasite"/>
        </authorList>
    </citation>
    <scope>IDENTIFICATION</scope>
</reference>
<evidence type="ECO:0000313" key="13">
    <source>
        <dbReference type="WBParaSite" id="PTRK_0001381000.1"/>
    </source>
</evidence>
<protein>
    <recommendedName>
        <fullName evidence="10">GPI inositol-deacylase</fullName>
        <ecNumber evidence="10">3.1.-.-</ecNumber>
    </recommendedName>
</protein>
<keyword evidence="8 10" id="KW-1133">Transmembrane helix</keyword>
<evidence type="ECO:0000256" key="10">
    <source>
        <dbReference type="RuleBase" id="RU365011"/>
    </source>
</evidence>
<evidence type="ECO:0000256" key="6">
    <source>
        <dbReference type="ARBA" id="ARBA00022824"/>
    </source>
</evidence>
<keyword evidence="5 10" id="KW-0378">Hydrolase</keyword>
<keyword evidence="6 10" id="KW-0256">Endoplasmic reticulum</keyword>
<dbReference type="GO" id="GO:0006888">
    <property type="term" value="P:endoplasmic reticulum to Golgi vesicle-mediated transport"/>
    <property type="evidence" value="ECO:0007669"/>
    <property type="project" value="TreeGrafter"/>
</dbReference>
<dbReference type="GO" id="GO:0005789">
    <property type="term" value="C:endoplasmic reticulum membrane"/>
    <property type="evidence" value="ECO:0007669"/>
    <property type="project" value="UniProtKB-SubCell"/>
</dbReference>
<dbReference type="GO" id="GO:0015031">
    <property type="term" value="P:protein transport"/>
    <property type="evidence" value="ECO:0007669"/>
    <property type="project" value="UniProtKB-KW"/>
</dbReference>
<dbReference type="GO" id="GO:0050185">
    <property type="term" value="F:phosphatidylinositol deacylase activity"/>
    <property type="evidence" value="ECO:0007669"/>
    <property type="project" value="TreeGrafter"/>
</dbReference>
<evidence type="ECO:0000256" key="9">
    <source>
        <dbReference type="ARBA" id="ARBA00023136"/>
    </source>
</evidence>
<dbReference type="GO" id="GO:0006505">
    <property type="term" value="P:GPI anchor metabolic process"/>
    <property type="evidence" value="ECO:0007669"/>
    <property type="project" value="TreeGrafter"/>
</dbReference>
<name>A0A0N4ZYD9_PARTI</name>
<dbReference type="SUPFAM" id="SSF53474">
    <property type="entry name" value="alpha/beta-Hydrolases"/>
    <property type="match status" value="1"/>
</dbReference>
<dbReference type="InterPro" id="IPR029058">
    <property type="entry name" value="AB_hydrolase_fold"/>
</dbReference>
<keyword evidence="7 10" id="KW-0653">Protein transport</keyword>
<comment type="caution">
    <text evidence="10">Lacks conserved residue(s) required for the propagation of feature annotation.</text>
</comment>
<evidence type="ECO:0000256" key="7">
    <source>
        <dbReference type="ARBA" id="ARBA00022927"/>
    </source>
</evidence>
<dbReference type="AlphaFoldDB" id="A0A0N4ZYD9"/>
<keyword evidence="4 10" id="KW-0812">Transmembrane</keyword>
<evidence type="ECO:0000256" key="3">
    <source>
        <dbReference type="ARBA" id="ARBA00022448"/>
    </source>
</evidence>
<dbReference type="Proteomes" id="UP000038045">
    <property type="component" value="Unplaced"/>
</dbReference>
<keyword evidence="12" id="KW-1185">Reference proteome</keyword>
<dbReference type="Gene3D" id="3.40.50.1820">
    <property type="entry name" value="alpha/beta hydrolase"/>
    <property type="match status" value="1"/>
</dbReference>
<evidence type="ECO:0000256" key="8">
    <source>
        <dbReference type="ARBA" id="ARBA00022989"/>
    </source>
</evidence>
<dbReference type="PANTHER" id="PTHR15495">
    <property type="entry name" value="NEGATIVE REGULATOR OF VESICLE FORMATION-RELATED"/>
    <property type="match status" value="1"/>
</dbReference>
<organism evidence="12 13">
    <name type="scientific">Parastrongyloides trichosuri</name>
    <name type="common">Possum-specific nematode worm</name>
    <dbReference type="NCBI Taxonomy" id="131310"/>
    <lineage>
        <taxon>Eukaryota</taxon>
        <taxon>Metazoa</taxon>
        <taxon>Ecdysozoa</taxon>
        <taxon>Nematoda</taxon>
        <taxon>Chromadorea</taxon>
        <taxon>Rhabditida</taxon>
        <taxon>Tylenchina</taxon>
        <taxon>Panagrolaimomorpha</taxon>
        <taxon>Strongyloidoidea</taxon>
        <taxon>Strongyloididae</taxon>
        <taxon>Parastrongyloides</taxon>
    </lineage>
</organism>
<comment type="function">
    <text evidence="10">Involved in inositol deacylation of GPI-anchored proteins which plays important roles in the quality control and ER-associated degradation of GPI-anchored proteins.</text>
</comment>
<dbReference type="EC" id="3.1.-.-" evidence="10"/>
<evidence type="ECO:0000313" key="12">
    <source>
        <dbReference type="Proteomes" id="UP000038045"/>
    </source>
</evidence>
<evidence type="ECO:0000259" key="11">
    <source>
        <dbReference type="Pfam" id="PF07819"/>
    </source>
</evidence>
<dbReference type="InterPro" id="IPR012908">
    <property type="entry name" value="PGAP1-ab_dom-like"/>
</dbReference>
<dbReference type="WBParaSite" id="PTRK_0001381000.1">
    <property type="protein sequence ID" value="PTRK_0001381000.1"/>
    <property type="gene ID" value="PTRK_0001381000"/>
</dbReference>
<dbReference type="PANTHER" id="PTHR15495:SF7">
    <property type="entry name" value="GPI INOSITOL-DEACYLASE"/>
    <property type="match status" value="1"/>
</dbReference>
<sequence length="539" mass="63352">MVNNLIGVKDILRILYFVVGIWIIYDIKNCKNYFKHSCGMTSMYRLPQFQTLHNDDKNNYRMYIYGEGNYFRKIINTNIFEGIPIIYIPGNRAPADMARSIGSILQNKTEMRNVPYHFNVFAAHLNEEPSTFDVKTLKRHAKYLEDSIKYVDSLYKKRNHKFVVIGHSISGIAFKIALSQSKWLRDNVKFVISLGTAYKEHQFKITGDFINLWREMNTMVEVPIISFHGGLMDENAEESLTGNDDGFSYNTQSMDRVWTMADHNCLVWCNQLQRLLFEYAEDKGDKFSRQNIDKVLDKIFNSTTIEYPVFSSNDKRFKLLNIEETSKNDYIFVIRKTNKNIGPLYQYYTTLKATKDYFYDHKMTYTYSLDPLANKISYYYDTTSEYKLIKEDEIVALSPSIASTKKNYRNSDKIRIFSIPFLSPNIVYRVTTTDYSKIIFKSKLNQAISQDNILIFNFFDQDDNENGKLFIIPHPEKYNDIKENRMEINIELGLTVIRVIKLNITSIPFMLSFIAMLFSFNSNILTKFFIFNFIIFCLR</sequence>
<accession>A0A0N4ZYD9</accession>
<evidence type="ECO:0000256" key="2">
    <source>
        <dbReference type="ARBA" id="ARBA00006931"/>
    </source>
</evidence>
<dbReference type="STRING" id="131310.A0A0N4ZYD9"/>
<evidence type="ECO:0000256" key="4">
    <source>
        <dbReference type="ARBA" id="ARBA00022692"/>
    </source>
</evidence>
<keyword evidence="3 10" id="KW-0813">Transport</keyword>
<comment type="similarity">
    <text evidence="2 10">Belongs to the GPI inositol-deacylase family.</text>
</comment>
<dbReference type="InterPro" id="IPR039529">
    <property type="entry name" value="PGAP1/BST1"/>
</dbReference>
<dbReference type="Pfam" id="PF07819">
    <property type="entry name" value="PGAP1"/>
    <property type="match status" value="1"/>
</dbReference>
<evidence type="ECO:0000256" key="1">
    <source>
        <dbReference type="ARBA" id="ARBA00004477"/>
    </source>
</evidence>
<proteinExistence type="inferred from homology"/>
<evidence type="ECO:0000256" key="5">
    <source>
        <dbReference type="ARBA" id="ARBA00022801"/>
    </source>
</evidence>
<keyword evidence="9 10" id="KW-0472">Membrane</keyword>
<feature type="domain" description="GPI inositol-deacylase PGAP1-like alpha/beta" evidence="11">
    <location>
        <begin position="81"/>
        <end position="276"/>
    </location>
</feature>
<feature type="transmembrane region" description="Helical" evidence="10">
    <location>
        <begin position="509"/>
        <end position="538"/>
    </location>
</feature>
<comment type="subcellular location">
    <subcellularLocation>
        <location evidence="1">Endoplasmic reticulum membrane</location>
        <topology evidence="1">Multi-pass membrane protein</topology>
    </subcellularLocation>
</comment>